<keyword evidence="6 13" id="KW-0677">Repeat</keyword>
<dbReference type="SMART" id="SM00271">
    <property type="entry name" value="DnaJ"/>
    <property type="match status" value="1"/>
</dbReference>
<feature type="domain" description="CR-type" evidence="16">
    <location>
        <begin position="134"/>
        <end position="216"/>
    </location>
</feature>
<protein>
    <recommendedName>
        <fullName evidence="12 13">Chaperone protein DnaJ</fullName>
    </recommendedName>
</protein>
<dbReference type="InterPro" id="IPR036869">
    <property type="entry name" value="J_dom_sf"/>
</dbReference>
<dbReference type="FunFam" id="1.10.287.110:FF:000031">
    <property type="entry name" value="Molecular chaperone DnaJ"/>
    <property type="match status" value="1"/>
</dbReference>
<dbReference type="InterPro" id="IPR018253">
    <property type="entry name" value="DnaJ_domain_CS"/>
</dbReference>
<comment type="function">
    <text evidence="13">Participates actively in the response to hyperosmotic and heat shock by preventing the aggregation of stress-denatured proteins and by disaggregating proteins, also in an autonomous, DnaK-independent fashion. Unfolded proteins bind initially to DnaJ; upon interaction with the DnaJ-bound protein, DnaK hydrolyzes its bound ATP, resulting in the formation of a stable complex. GrpE releases ADP from DnaK; ATP binding to DnaK triggers the release of the substrate protein, thus completing the reaction cycle. Several rounds of ATP-dependent interactions between DnaJ, DnaK and GrpE are required for fully efficient folding. Also involved, together with DnaK and GrpE, in the DNA replication of plasmids through activation of initiation proteins.</text>
</comment>
<evidence type="ECO:0000256" key="10">
    <source>
        <dbReference type="ARBA" id="ARBA00023186"/>
    </source>
</evidence>
<keyword evidence="7 13" id="KW-0863">Zinc-finger</keyword>
<feature type="binding site" evidence="13">
    <location>
        <position position="164"/>
    </location>
    <ligand>
        <name>Zn(2+)</name>
        <dbReference type="ChEBI" id="CHEBI:29105"/>
        <label>2</label>
    </ligand>
</feature>
<feature type="repeat" description="CXXCXGXG motif" evidence="13">
    <location>
        <begin position="164"/>
        <end position="171"/>
    </location>
</feature>
<keyword evidence="9 13" id="KW-0346">Stress response</keyword>
<dbReference type="Pfam" id="PF01556">
    <property type="entry name" value="DnaJ_C"/>
    <property type="match status" value="1"/>
</dbReference>
<keyword evidence="8 13" id="KW-0862">Zinc</keyword>
<dbReference type="Pfam" id="PF00226">
    <property type="entry name" value="DnaJ"/>
    <property type="match status" value="1"/>
</dbReference>
<evidence type="ECO:0000256" key="4">
    <source>
        <dbReference type="ARBA" id="ARBA00022705"/>
    </source>
</evidence>
<dbReference type="Proteomes" id="UP000530514">
    <property type="component" value="Unassembled WGS sequence"/>
</dbReference>
<evidence type="ECO:0000256" key="9">
    <source>
        <dbReference type="ARBA" id="ARBA00023016"/>
    </source>
</evidence>
<dbReference type="PANTHER" id="PTHR43096">
    <property type="entry name" value="DNAJ HOMOLOG 1, MITOCHONDRIAL-RELATED"/>
    <property type="match status" value="1"/>
</dbReference>
<dbReference type="Gene3D" id="2.10.230.10">
    <property type="entry name" value="Heat shock protein DnaJ, cysteine-rich domain"/>
    <property type="match status" value="1"/>
</dbReference>
<evidence type="ECO:0000313" key="18">
    <source>
        <dbReference type="Proteomes" id="UP000530514"/>
    </source>
</evidence>
<dbReference type="GO" id="GO:0009408">
    <property type="term" value="P:response to heat"/>
    <property type="evidence" value="ECO:0007669"/>
    <property type="project" value="InterPro"/>
</dbReference>
<dbReference type="GO" id="GO:0042026">
    <property type="term" value="P:protein refolding"/>
    <property type="evidence" value="ECO:0007669"/>
    <property type="project" value="TreeGrafter"/>
</dbReference>
<keyword evidence="18" id="KW-1185">Reference proteome</keyword>
<feature type="repeat" description="CXXCXGXG motif" evidence="13">
    <location>
        <begin position="147"/>
        <end position="154"/>
    </location>
</feature>
<feature type="binding site" evidence="13">
    <location>
        <position position="147"/>
    </location>
    <ligand>
        <name>Zn(2+)</name>
        <dbReference type="ChEBI" id="CHEBI:29105"/>
        <label>1</label>
    </ligand>
</feature>
<dbReference type="SUPFAM" id="SSF57938">
    <property type="entry name" value="DnaJ/Hsp40 cysteine-rich domain"/>
    <property type="match status" value="1"/>
</dbReference>
<dbReference type="PRINTS" id="PR00625">
    <property type="entry name" value="JDOMAIN"/>
</dbReference>
<feature type="binding site" evidence="13">
    <location>
        <position position="167"/>
    </location>
    <ligand>
        <name>Zn(2+)</name>
        <dbReference type="ChEBI" id="CHEBI:29105"/>
        <label>2</label>
    </ligand>
</feature>
<dbReference type="GO" id="GO:0006260">
    <property type="term" value="P:DNA replication"/>
    <property type="evidence" value="ECO:0007669"/>
    <property type="project" value="UniProtKB-KW"/>
</dbReference>
<dbReference type="GO" id="GO:0008270">
    <property type="term" value="F:zinc ion binding"/>
    <property type="evidence" value="ECO:0007669"/>
    <property type="project" value="UniProtKB-UniRule"/>
</dbReference>
<dbReference type="GO" id="GO:0051082">
    <property type="term" value="F:unfolded protein binding"/>
    <property type="evidence" value="ECO:0007669"/>
    <property type="project" value="UniProtKB-UniRule"/>
</dbReference>
<dbReference type="InterPro" id="IPR001305">
    <property type="entry name" value="HSP_DnaJ_Cys-rich_dom"/>
</dbReference>
<evidence type="ECO:0000256" key="6">
    <source>
        <dbReference type="ARBA" id="ARBA00022737"/>
    </source>
</evidence>
<dbReference type="FunFam" id="2.60.260.20:FF:000004">
    <property type="entry name" value="Molecular chaperone DnaJ"/>
    <property type="match status" value="1"/>
</dbReference>
<dbReference type="CDD" id="cd10719">
    <property type="entry name" value="DnaJ_zf"/>
    <property type="match status" value="1"/>
</dbReference>
<dbReference type="NCBIfam" id="NF008035">
    <property type="entry name" value="PRK10767.1"/>
    <property type="match status" value="1"/>
</dbReference>
<organism evidence="17 18">
    <name type="scientific">Thermoactinomyces daqus</name>
    <dbReference type="NCBI Taxonomy" id="1329516"/>
    <lineage>
        <taxon>Bacteria</taxon>
        <taxon>Bacillati</taxon>
        <taxon>Bacillota</taxon>
        <taxon>Bacilli</taxon>
        <taxon>Bacillales</taxon>
        <taxon>Thermoactinomycetaceae</taxon>
        <taxon>Thermoactinomyces</taxon>
    </lineage>
</organism>
<feature type="binding site" evidence="13">
    <location>
        <position position="207"/>
    </location>
    <ligand>
        <name>Zn(2+)</name>
        <dbReference type="ChEBI" id="CHEBI:29105"/>
        <label>1</label>
    </ligand>
</feature>
<dbReference type="InterPro" id="IPR008971">
    <property type="entry name" value="HSP40/DnaJ_pept-bd"/>
</dbReference>
<feature type="repeat" description="CXXCXGXG motif" evidence="13">
    <location>
        <begin position="190"/>
        <end position="197"/>
    </location>
</feature>
<dbReference type="InterPro" id="IPR012724">
    <property type="entry name" value="DnaJ"/>
</dbReference>
<evidence type="ECO:0000256" key="13">
    <source>
        <dbReference type="HAMAP-Rule" id="MF_01152"/>
    </source>
</evidence>
<dbReference type="PROSITE" id="PS00636">
    <property type="entry name" value="DNAJ_1"/>
    <property type="match status" value="1"/>
</dbReference>
<comment type="subunit">
    <text evidence="2 13">Homodimer.</text>
</comment>
<feature type="repeat" description="CXXCXGXG motif" evidence="13">
    <location>
        <begin position="204"/>
        <end position="211"/>
    </location>
</feature>
<feature type="binding site" evidence="13">
    <location>
        <position position="193"/>
    </location>
    <ligand>
        <name>Zn(2+)</name>
        <dbReference type="ChEBI" id="CHEBI:29105"/>
        <label>2</label>
    </ligand>
</feature>
<dbReference type="OrthoDB" id="9779889at2"/>
<evidence type="ECO:0000313" key="17">
    <source>
        <dbReference type="EMBL" id="MBA4542648.1"/>
    </source>
</evidence>
<sequence>MSKRDYYEILGVSKGATDDEIRKAYRKLARKYHPDVNKAADAEKKFKEVKEAYEVLSDPQKRASYDQFGHEGPGAGFGGGGFGGAGTGFDTDFGFGDIFDMFFGGGRRNNPNAPRQGADLEFRLQIEFKDAIFGKNVDVVIPRTEKCDQCRGTGAKPGTHPETCSVCHGSGQAEMVQNTPFGRIVNRRICHACNGSGKIIREKCPACRGSGNVKQKKKINVKIPAGIHEGAQLRVSGEGEPGINGGPPGDLYITIFIKPHDFFRREGDDLVCELPITFGQAALGDEVIVPTLNGRARLKVPAGTQTGTEFRLQGKGVPRMRGYGEGDLRVKVRVVTPTKLTEEQKEALRNFSRLCGEYINNEQSGGNFFDKMKQAFRGD</sequence>
<comment type="caution">
    <text evidence="17">The sequence shown here is derived from an EMBL/GenBank/DDBJ whole genome shotgun (WGS) entry which is preliminary data.</text>
</comment>
<dbReference type="FunFam" id="2.10.230.10:FF:000002">
    <property type="entry name" value="Molecular chaperone DnaJ"/>
    <property type="match status" value="1"/>
</dbReference>
<dbReference type="PROSITE" id="PS51188">
    <property type="entry name" value="ZF_CR"/>
    <property type="match status" value="1"/>
</dbReference>
<feature type="binding site" evidence="13">
    <location>
        <position position="204"/>
    </location>
    <ligand>
        <name>Zn(2+)</name>
        <dbReference type="ChEBI" id="CHEBI:29105"/>
        <label>1</label>
    </ligand>
</feature>
<keyword evidence="5 13" id="KW-0479">Metal-binding</keyword>
<keyword evidence="10 13" id="KW-0143">Chaperone</keyword>
<dbReference type="CDD" id="cd06257">
    <property type="entry name" value="DnaJ"/>
    <property type="match status" value="1"/>
</dbReference>
<comment type="subcellular location">
    <subcellularLocation>
        <location evidence="1 13">Cytoplasm</location>
    </subcellularLocation>
</comment>
<dbReference type="EMBL" id="JACEIP010000008">
    <property type="protein sequence ID" value="MBA4542648.1"/>
    <property type="molecule type" value="Genomic_DNA"/>
</dbReference>
<evidence type="ECO:0000256" key="3">
    <source>
        <dbReference type="ARBA" id="ARBA00022490"/>
    </source>
</evidence>
<dbReference type="GO" id="GO:0005524">
    <property type="term" value="F:ATP binding"/>
    <property type="evidence" value="ECO:0007669"/>
    <property type="project" value="InterPro"/>
</dbReference>
<evidence type="ECO:0000256" key="12">
    <source>
        <dbReference type="ARBA" id="ARBA00067609"/>
    </source>
</evidence>
<feature type="binding site" evidence="13">
    <location>
        <position position="150"/>
    </location>
    <ligand>
        <name>Zn(2+)</name>
        <dbReference type="ChEBI" id="CHEBI:29105"/>
        <label>1</label>
    </ligand>
</feature>
<dbReference type="Gene3D" id="2.60.260.20">
    <property type="entry name" value="Urease metallochaperone UreE, N-terminal domain"/>
    <property type="match status" value="2"/>
</dbReference>
<dbReference type="NCBIfam" id="TIGR02349">
    <property type="entry name" value="DnaJ_bact"/>
    <property type="match status" value="1"/>
</dbReference>
<evidence type="ECO:0000259" key="15">
    <source>
        <dbReference type="PROSITE" id="PS50076"/>
    </source>
</evidence>
<comment type="domain">
    <text evidence="13">The J domain is necessary and sufficient to stimulate DnaK ATPase activity. Zinc center 1 plays an important role in the autonomous, DnaK-independent chaperone activity of DnaJ. Zinc center 2 is essential for interaction with DnaK and for DnaJ activity.</text>
</comment>
<gene>
    <name evidence="13 17" type="primary">dnaJ</name>
    <name evidence="17" type="ORF">H1164_07000</name>
</gene>
<dbReference type="HAMAP" id="MF_01152">
    <property type="entry name" value="DnaJ"/>
    <property type="match status" value="1"/>
</dbReference>
<name>A0A7W1X9W8_9BACL</name>
<comment type="cofactor">
    <cofactor evidence="13">
        <name>Zn(2+)</name>
        <dbReference type="ChEBI" id="CHEBI:29105"/>
    </cofactor>
    <text evidence="13">Binds 2 Zn(2+) ions per monomer.</text>
</comment>
<keyword evidence="3 13" id="KW-0963">Cytoplasm</keyword>
<dbReference type="PANTHER" id="PTHR43096:SF48">
    <property type="entry name" value="CHAPERONE PROTEIN DNAJ"/>
    <property type="match status" value="1"/>
</dbReference>
<dbReference type="InterPro" id="IPR001623">
    <property type="entry name" value="DnaJ_domain"/>
</dbReference>
<evidence type="ECO:0000256" key="5">
    <source>
        <dbReference type="ARBA" id="ARBA00022723"/>
    </source>
</evidence>
<evidence type="ECO:0000259" key="16">
    <source>
        <dbReference type="PROSITE" id="PS51188"/>
    </source>
</evidence>
<feature type="domain" description="J" evidence="15">
    <location>
        <begin position="5"/>
        <end position="69"/>
    </location>
</feature>
<dbReference type="SUPFAM" id="SSF49493">
    <property type="entry name" value="HSP40/DnaJ peptide-binding domain"/>
    <property type="match status" value="2"/>
</dbReference>
<dbReference type="SUPFAM" id="SSF46565">
    <property type="entry name" value="Chaperone J-domain"/>
    <property type="match status" value="1"/>
</dbReference>
<dbReference type="AlphaFoldDB" id="A0A7W1X9W8"/>
<dbReference type="GO" id="GO:0005737">
    <property type="term" value="C:cytoplasm"/>
    <property type="evidence" value="ECO:0007669"/>
    <property type="project" value="UniProtKB-SubCell"/>
</dbReference>
<dbReference type="InterPro" id="IPR002939">
    <property type="entry name" value="DnaJ_C"/>
</dbReference>
<evidence type="ECO:0000256" key="7">
    <source>
        <dbReference type="ARBA" id="ARBA00022771"/>
    </source>
</evidence>
<dbReference type="Pfam" id="PF00684">
    <property type="entry name" value="DnaJ_CXXCXGXG"/>
    <property type="match status" value="1"/>
</dbReference>
<dbReference type="CDD" id="cd10747">
    <property type="entry name" value="DnaJ_C"/>
    <property type="match status" value="1"/>
</dbReference>
<feature type="binding site" evidence="13">
    <location>
        <position position="190"/>
    </location>
    <ligand>
        <name>Zn(2+)</name>
        <dbReference type="ChEBI" id="CHEBI:29105"/>
        <label>2</label>
    </ligand>
</feature>
<evidence type="ECO:0000256" key="2">
    <source>
        <dbReference type="ARBA" id="ARBA00011738"/>
    </source>
</evidence>
<dbReference type="NCBIfam" id="NF010873">
    <property type="entry name" value="PRK14280.1"/>
    <property type="match status" value="1"/>
</dbReference>
<dbReference type="RefSeq" id="WP_033101745.1">
    <property type="nucleotide sequence ID" value="NZ_JACEIP010000008.1"/>
</dbReference>
<reference evidence="17 18" key="1">
    <citation type="submission" date="2020-07" db="EMBL/GenBank/DDBJ databases">
        <authorList>
            <person name="Feng H."/>
        </authorList>
    </citation>
    <scope>NUCLEOTIDE SEQUENCE [LARGE SCALE GENOMIC DNA]</scope>
    <source>
        <strain evidence="18">s-11</strain>
    </source>
</reference>
<dbReference type="GO" id="GO:0031072">
    <property type="term" value="F:heat shock protein binding"/>
    <property type="evidence" value="ECO:0007669"/>
    <property type="project" value="InterPro"/>
</dbReference>
<comment type="similarity">
    <text evidence="11 13">Belongs to the DnaJ family.</text>
</comment>
<feature type="zinc finger region" description="CR-type" evidence="14">
    <location>
        <begin position="134"/>
        <end position="216"/>
    </location>
</feature>
<proteinExistence type="inferred from homology"/>
<evidence type="ECO:0000256" key="8">
    <source>
        <dbReference type="ARBA" id="ARBA00022833"/>
    </source>
</evidence>
<dbReference type="Gene3D" id="1.10.287.110">
    <property type="entry name" value="DnaJ domain"/>
    <property type="match status" value="1"/>
</dbReference>
<evidence type="ECO:0000256" key="1">
    <source>
        <dbReference type="ARBA" id="ARBA00004496"/>
    </source>
</evidence>
<dbReference type="InterPro" id="IPR036410">
    <property type="entry name" value="HSP_DnaJ_Cys-rich_dom_sf"/>
</dbReference>
<accession>A0A7W1X9W8</accession>
<keyword evidence="4 13" id="KW-0235">DNA replication</keyword>
<dbReference type="PROSITE" id="PS50076">
    <property type="entry name" value="DNAJ_2"/>
    <property type="match status" value="1"/>
</dbReference>
<evidence type="ECO:0000256" key="11">
    <source>
        <dbReference type="ARBA" id="ARBA00061004"/>
    </source>
</evidence>
<evidence type="ECO:0000256" key="14">
    <source>
        <dbReference type="PROSITE-ProRule" id="PRU00546"/>
    </source>
</evidence>